<dbReference type="EMBL" id="CXWD01000011">
    <property type="protein sequence ID" value="CTQ72109.1"/>
    <property type="molecule type" value="Genomic_DNA"/>
</dbReference>
<evidence type="ECO:0000313" key="5">
    <source>
        <dbReference type="EMBL" id="CTQ72109.1"/>
    </source>
</evidence>
<dbReference type="PANTHER" id="PTHR30576:SF0">
    <property type="entry name" value="UNDECAPRENYL-PHOSPHATE N-ACETYLGALACTOSAMINYL 1-PHOSPHATE TRANSFERASE-RELATED"/>
    <property type="match status" value="1"/>
</dbReference>
<dbReference type="RefSeq" id="WP_055672531.1">
    <property type="nucleotide sequence ID" value="NZ_CXWD01000011.1"/>
</dbReference>
<sequence>MADETLTDDRKEARKLYRFGFGTPSSGLFRGTSSGRMQKIRGGAANRIMTARQLRKAASPYAEVKRPVYAARPLQRALKRVFDITGAVAGLVFLFPLLAGIALTIKLTSRGPVFFRQTRLGINGQPFSILKYRTMFVDQCDHTGLQHTIVGDQRVTWVGRFLRQSSFDELPQLWNVLRGQMSLVGPRPYVPGMQAGGVPYECLDYRYYDRLQVLPGITGLAQVNGHRGDASDADMARMRLEYDLAYIENVNLWLDVKIVVRTIAREFLKGSGA</sequence>
<evidence type="ECO:0000259" key="4">
    <source>
        <dbReference type="Pfam" id="PF02397"/>
    </source>
</evidence>
<dbReference type="OrthoDB" id="9808602at2"/>
<keyword evidence="6" id="KW-1185">Reference proteome</keyword>
<keyword evidence="3" id="KW-0812">Transmembrane</keyword>
<organism evidence="5 6">
    <name type="scientific">Roseibium alexandrii</name>
    <dbReference type="NCBI Taxonomy" id="388408"/>
    <lineage>
        <taxon>Bacteria</taxon>
        <taxon>Pseudomonadati</taxon>
        <taxon>Pseudomonadota</taxon>
        <taxon>Alphaproteobacteria</taxon>
        <taxon>Hyphomicrobiales</taxon>
        <taxon>Stappiaceae</taxon>
        <taxon>Roseibium</taxon>
    </lineage>
</organism>
<protein>
    <submittedName>
        <fullName evidence="5">UDP-glucose:undecaprenyl-phosphate glucose-1-phosphate transferase</fullName>
        <ecNumber evidence="5">2.7.8.31</ecNumber>
    </submittedName>
</protein>
<evidence type="ECO:0000313" key="6">
    <source>
        <dbReference type="Proteomes" id="UP000053235"/>
    </source>
</evidence>
<proteinExistence type="inferred from homology"/>
<keyword evidence="2" id="KW-0270">Exopolysaccharide synthesis</keyword>
<dbReference type="Pfam" id="PF02397">
    <property type="entry name" value="Bac_transf"/>
    <property type="match status" value="1"/>
</dbReference>
<dbReference type="Proteomes" id="UP000053235">
    <property type="component" value="Unassembled WGS sequence"/>
</dbReference>
<dbReference type="EC" id="2.7.8.31" evidence="5"/>
<dbReference type="GO" id="GO:0000271">
    <property type="term" value="P:polysaccharide biosynthetic process"/>
    <property type="evidence" value="ECO:0007669"/>
    <property type="project" value="UniProtKB-KW"/>
</dbReference>
<feature type="domain" description="Bacterial sugar transferase" evidence="4">
    <location>
        <begin position="79"/>
        <end position="264"/>
    </location>
</feature>
<dbReference type="GO" id="GO:0089702">
    <property type="term" value="F:undecaprenyl-phosphate glucose phosphotransferase activity"/>
    <property type="evidence" value="ECO:0007669"/>
    <property type="project" value="UniProtKB-EC"/>
</dbReference>
<evidence type="ECO:0000256" key="2">
    <source>
        <dbReference type="ARBA" id="ARBA00023169"/>
    </source>
</evidence>
<reference evidence="6" key="1">
    <citation type="submission" date="2015-07" db="EMBL/GenBank/DDBJ databases">
        <authorList>
            <person name="Rodrigo-Torres Lidia"/>
            <person name="Arahal R.David."/>
        </authorList>
    </citation>
    <scope>NUCLEOTIDE SEQUENCE [LARGE SCALE GENOMIC DNA]</scope>
    <source>
        <strain evidence="6">CECT 5112</strain>
    </source>
</reference>
<feature type="transmembrane region" description="Helical" evidence="3">
    <location>
        <begin position="81"/>
        <end position="105"/>
    </location>
</feature>
<gene>
    <name evidence="5" type="primary">wcaJ_2</name>
    <name evidence="5" type="ORF">LAX5112_03057</name>
</gene>
<dbReference type="STRING" id="388408.LAX5112_03057"/>
<keyword evidence="5" id="KW-0808">Transferase</keyword>
<evidence type="ECO:0000256" key="3">
    <source>
        <dbReference type="SAM" id="Phobius"/>
    </source>
</evidence>
<dbReference type="InterPro" id="IPR003362">
    <property type="entry name" value="Bact_transf"/>
</dbReference>
<accession>A0A0M7AB54</accession>
<name>A0A0M7AB54_9HYPH</name>
<dbReference type="PANTHER" id="PTHR30576">
    <property type="entry name" value="COLANIC BIOSYNTHESIS UDP-GLUCOSE LIPID CARRIER TRANSFERASE"/>
    <property type="match status" value="1"/>
</dbReference>
<dbReference type="AlphaFoldDB" id="A0A0M7AB54"/>
<keyword evidence="3" id="KW-0472">Membrane</keyword>
<keyword evidence="3" id="KW-1133">Transmembrane helix</keyword>
<comment type="similarity">
    <text evidence="1">Belongs to the bacterial sugar transferase family.</text>
</comment>
<evidence type="ECO:0000256" key="1">
    <source>
        <dbReference type="ARBA" id="ARBA00006464"/>
    </source>
</evidence>